<dbReference type="GO" id="GO:0005975">
    <property type="term" value="P:carbohydrate metabolic process"/>
    <property type="evidence" value="ECO:0007669"/>
    <property type="project" value="InterPro"/>
</dbReference>
<comment type="caution">
    <text evidence="3">The sequence shown here is derived from an EMBL/GenBank/DDBJ whole genome shotgun (WGS) entry which is preliminary data.</text>
</comment>
<dbReference type="STRING" id="861266.ARTSIC4J27_366"/>
<dbReference type="PANTHER" id="PTHR34987:SF4">
    <property type="entry name" value="ALPHA-L-RHAMNOSIDASE C-TERMINAL DOMAIN-CONTAINING PROTEIN"/>
    <property type="match status" value="1"/>
</dbReference>
<dbReference type="Pfam" id="PF17390">
    <property type="entry name" value="Bac_rhamnosid_C"/>
    <property type="match status" value="1"/>
</dbReference>
<evidence type="ECO:0000259" key="2">
    <source>
        <dbReference type="Pfam" id="PF17390"/>
    </source>
</evidence>
<dbReference type="PANTHER" id="PTHR34987">
    <property type="entry name" value="C, PUTATIVE (AFU_ORTHOLOGUE AFUA_3G02880)-RELATED"/>
    <property type="match status" value="1"/>
</dbReference>
<dbReference type="Pfam" id="PF17389">
    <property type="entry name" value="Bac_rhamnosid6H"/>
    <property type="match status" value="1"/>
</dbReference>
<dbReference type="Gene3D" id="2.60.420.10">
    <property type="entry name" value="Maltose phosphorylase, domain 3"/>
    <property type="match status" value="1"/>
</dbReference>
<keyword evidence="4" id="KW-1185">Reference proteome</keyword>
<dbReference type="EMBL" id="CAQI01000027">
    <property type="protein sequence ID" value="CCQ44440.1"/>
    <property type="molecule type" value="Genomic_DNA"/>
</dbReference>
<accession>A0A024GWW4</accession>
<dbReference type="RefSeq" id="WP_050053516.1">
    <property type="nucleotide sequence ID" value="NZ_CAQI01000027.1"/>
</dbReference>
<reference evidence="4" key="1">
    <citation type="journal article" date="2014" name="Genome Announc.">
        <title>Genome Sequence of Arthrobacter siccitolerans 4J27, a Xeroprotectant-Producing Desiccation-Tolerant Microorganism.</title>
        <authorList>
            <person name="Manzanera M."/>
            <person name="Santa-Cruz-Calvo L."/>
            <person name="Vilchez J.I."/>
            <person name="Garcia-Fontana C."/>
            <person name="Silva-Castro G.A."/>
            <person name="Calvo C."/>
            <person name="Gonzalez-Lopez J."/>
        </authorList>
    </citation>
    <scope>NUCLEOTIDE SEQUENCE [LARGE SCALE GENOMIC DNA]</scope>
    <source>
        <strain evidence="4">4J27</strain>
    </source>
</reference>
<dbReference type="OrthoDB" id="9761045at2"/>
<dbReference type="InterPro" id="IPR008928">
    <property type="entry name" value="6-hairpin_glycosidase_sf"/>
</dbReference>
<dbReference type="Gene3D" id="1.50.10.10">
    <property type="match status" value="1"/>
</dbReference>
<feature type="domain" description="Alpha-L-rhamnosidase C-terminal" evidence="2">
    <location>
        <begin position="751"/>
        <end position="822"/>
    </location>
</feature>
<dbReference type="SUPFAM" id="SSF48208">
    <property type="entry name" value="Six-hairpin glycosidases"/>
    <property type="match status" value="1"/>
</dbReference>
<sequence>MASSPDQVELAPDLDDLPPNTDWQTYVPAPAQPDARPVAAIKVEGDVAGLAEFLEGTGDLVLTYRDGGPVPSVVLDYGTNVAGRPWFDVSRADAGTAVRVSYSESAHWAGPEGDIRGGHNASANRGRVEVLAINGPGRIDRELIQGGQRFQRLALETPGTVSLASVGIHFTAFRATPEQYQGWFVCSSDELTRIWYESAYTTQLNQLPADTLPIPWTVDDSGLRAKGGTLAVLRDAEHWTDVTATFETRIVDRAAGWVVRAADEGARGYLLTLRTPEEGRPCTLHWSYFDDGYEDRPQDTVRRYTELGSVELEKDLDPADWHRVRTSVEGPLLTVEIDQTTPVRVDLRELAEIPLVEKGSFGFHEAWDTSKVPGEHAHFRNLVVTAADGSEVFSHDLNDAEVLGQFIGDGVVSPDPLPVILDGARRDRSVWSGDLIVQIPNVFYTTAAADYVRGSIELLNSFQEPDGRLPARIPPLFPPAVPPQHGQVYSAVYSMHQVTNLALHHLYTGDLDFVRTQWPAVLHQLEYDHSLVDGRGLYVTNEDNGLDWDWYDGPKTGAVSAYNIVYCHVLRQASVLAAALGETTTAADLAARAENSRSAINEHLYDAQRRLYVLSDLHKDAVAQDANALAVVHGIARPEDAADILAALDQALPQTPFGPEVFDAAAGFQQNVSPYTSGFHLGALFEAGLTDRAIKLLRDLWGHMAAPGPYASGTVWELLETDGTPGFGVTTSLAHGWACAPTVALSSYVLGITPRSTAFRTWSIAPQTGPLTWARGQVPTPDGPLEVSWKREGSALNLDVVTPGSTSGAITVPGAVARLRGVTNGGEHLDLTQASTNGAATISFDIQAGGRYTVESELC</sequence>
<evidence type="ECO:0000313" key="4">
    <source>
        <dbReference type="Proteomes" id="UP000035722"/>
    </source>
</evidence>
<gene>
    <name evidence="3" type="ORF">ARTSIC4J27_366</name>
</gene>
<dbReference type="AlphaFoldDB" id="A0A024GWW4"/>
<dbReference type="InterPro" id="IPR012341">
    <property type="entry name" value="6hp_glycosidase-like_sf"/>
</dbReference>
<proteinExistence type="predicted"/>
<dbReference type="Gene3D" id="2.60.120.560">
    <property type="entry name" value="Exo-inulinase, domain 1"/>
    <property type="match status" value="1"/>
</dbReference>
<protein>
    <submittedName>
        <fullName evidence="3">Bacterial alpha-L-rhamnosidase family protein</fullName>
    </submittedName>
</protein>
<feature type="domain" description="Alpha-L-rhamnosidase six-hairpin glycosidase" evidence="1">
    <location>
        <begin position="420"/>
        <end position="645"/>
    </location>
</feature>
<evidence type="ECO:0000259" key="1">
    <source>
        <dbReference type="Pfam" id="PF17389"/>
    </source>
</evidence>
<dbReference type="InterPro" id="IPR035398">
    <property type="entry name" value="Bac_rhamnosid_C"/>
</dbReference>
<evidence type="ECO:0000313" key="3">
    <source>
        <dbReference type="EMBL" id="CCQ44440.1"/>
    </source>
</evidence>
<name>A0A024GWW4_9MICC</name>
<organism evidence="3 4">
    <name type="scientific">Pseudarthrobacter siccitolerans</name>
    <dbReference type="NCBI Taxonomy" id="861266"/>
    <lineage>
        <taxon>Bacteria</taxon>
        <taxon>Bacillati</taxon>
        <taxon>Actinomycetota</taxon>
        <taxon>Actinomycetes</taxon>
        <taxon>Micrococcales</taxon>
        <taxon>Micrococcaceae</taxon>
        <taxon>Pseudarthrobacter</taxon>
    </lineage>
</organism>
<dbReference type="InterPro" id="IPR035396">
    <property type="entry name" value="Bac_rhamnosid6H"/>
</dbReference>
<dbReference type="Proteomes" id="UP000035722">
    <property type="component" value="Unassembled WGS sequence"/>
</dbReference>